<proteinExistence type="predicted"/>
<evidence type="ECO:0000256" key="2">
    <source>
        <dbReference type="ARBA" id="ARBA00022723"/>
    </source>
</evidence>
<reference evidence="8 9" key="1">
    <citation type="submission" date="2024-02" db="EMBL/GenBank/DDBJ databases">
        <title>Discinaceae phylogenomics.</title>
        <authorList>
            <person name="Dirks A.C."/>
            <person name="James T.Y."/>
        </authorList>
    </citation>
    <scope>NUCLEOTIDE SEQUENCE [LARGE SCALE GENOMIC DNA]</scope>
    <source>
        <strain evidence="8 9">ACD0624</strain>
    </source>
</reference>
<dbReference type="InterPro" id="IPR002509">
    <property type="entry name" value="NODB_dom"/>
</dbReference>
<keyword evidence="4" id="KW-0378">Hydrolase</keyword>
<keyword evidence="6" id="KW-0170">Cobalt</keyword>
<keyword evidence="2" id="KW-0479">Metal-binding</keyword>
<dbReference type="Gene3D" id="3.20.20.370">
    <property type="entry name" value="Glycoside hydrolase/deacetylase"/>
    <property type="match status" value="1"/>
</dbReference>
<dbReference type="SUPFAM" id="SSF88713">
    <property type="entry name" value="Glycoside hydrolase/deacetylase"/>
    <property type="match status" value="1"/>
</dbReference>
<dbReference type="EMBL" id="JBBBZM010000149">
    <property type="protein sequence ID" value="KAL0632823.1"/>
    <property type="molecule type" value="Genomic_DNA"/>
</dbReference>
<dbReference type="InterPro" id="IPR011330">
    <property type="entry name" value="Glyco_hydro/deAcase_b/a-brl"/>
</dbReference>
<name>A0ABR3GAD0_9PEZI</name>
<evidence type="ECO:0000256" key="5">
    <source>
        <dbReference type="ARBA" id="ARBA00023277"/>
    </source>
</evidence>
<keyword evidence="9" id="KW-1185">Reference proteome</keyword>
<evidence type="ECO:0000256" key="1">
    <source>
        <dbReference type="ARBA" id="ARBA00001941"/>
    </source>
</evidence>
<comment type="cofactor">
    <cofactor evidence="1">
        <name>Co(2+)</name>
        <dbReference type="ChEBI" id="CHEBI:48828"/>
    </cofactor>
</comment>
<protein>
    <recommendedName>
        <fullName evidence="7">NodB homology domain-containing protein</fullName>
    </recommendedName>
</protein>
<gene>
    <name evidence="8" type="ORF">Q9L58_008302</name>
</gene>
<accession>A0ABR3GAD0</accession>
<dbReference type="PROSITE" id="PS51677">
    <property type="entry name" value="NODB"/>
    <property type="match status" value="1"/>
</dbReference>
<dbReference type="PANTHER" id="PTHR46471">
    <property type="entry name" value="CHITIN DEACETYLASE"/>
    <property type="match status" value="1"/>
</dbReference>
<sequence>MIQLEAAFTNIIGKYPTYMRPPYFECGGNCLSVMDTLSYHTIFTNLDTLDWANTGNIQVSKDIFSGAINPSSPASSSWIVLAHDVHPTTVNSLAQHMIDTVAAKGYRTVTVGECLGDPAANWYRT</sequence>
<feature type="domain" description="NodB homology" evidence="7">
    <location>
        <begin position="1"/>
        <end position="109"/>
    </location>
</feature>
<keyword evidence="5" id="KW-0119">Carbohydrate metabolism</keyword>
<keyword evidence="3" id="KW-0732">Signal</keyword>
<evidence type="ECO:0000313" key="9">
    <source>
        <dbReference type="Proteomes" id="UP001447188"/>
    </source>
</evidence>
<dbReference type="Proteomes" id="UP001447188">
    <property type="component" value="Unassembled WGS sequence"/>
</dbReference>
<dbReference type="PANTHER" id="PTHR46471:SF2">
    <property type="entry name" value="CHITIN DEACETYLASE-RELATED"/>
    <property type="match status" value="1"/>
</dbReference>
<evidence type="ECO:0000256" key="6">
    <source>
        <dbReference type="ARBA" id="ARBA00023285"/>
    </source>
</evidence>
<evidence type="ECO:0000259" key="7">
    <source>
        <dbReference type="PROSITE" id="PS51677"/>
    </source>
</evidence>
<evidence type="ECO:0000256" key="4">
    <source>
        <dbReference type="ARBA" id="ARBA00022801"/>
    </source>
</evidence>
<evidence type="ECO:0000313" key="8">
    <source>
        <dbReference type="EMBL" id="KAL0632823.1"/>
    </source>
</evidence>
<evidence type="ECO:0000256" key="3">
    <source>
        <dbReference type="ARBA" id="ARBA00022729"/>
    </source>
</evidence>
<organism evidence="8 9">
    <name type="scientific">Discina gigas</name>
    <dbReference type="NCBI Taxonomy" id="1032678"/>
    <lineage>
        <taxon>Eukaryota</taxon>
        <taxon>Fungi</taxon>
        <taxon>Dikarya</taxon>
        <taxon>Ascomycota</taxon>
        <taxon>Pezizomycotina</taxon>
        <taxon>Pezizomycetes</taxon>
        <taxon>Pezizales</taxon>
        <taxon>Discinaceae</taxon>
        <taxon>Discina</taxon>
    </lineage>
</organism>
<comment type="caution">
    <text evidence="8">The sequence shown here is derived from an EMBL/GenBank/DDBJ whole genome shotgun (WGS) entry which is preliminary data.</text>
</comment>